<dbReference type="Pfam" id="PF07521">
    <property type="entry name" value="RMMBL"/>
    <property type="match status" value="1"/>
</dbReference>
<dbReference type="InterPro" id="IPR011108">
    <property type="entry name" value="RMMBL"/>
</dbReference>
<evidence type="ECO:0000256" key="6">
    <source>
        <dbReference type="ARBA" id="ARBA00022833"/>
    </source>
</evidence>
<dbReference type="InterPro" id="IPR036866">
    <property type="entry name" value="RibonucZ/Hydroxyglut_hydro"/>
</dbReference>
<evidence type="ECO:0000256" key="7">
    <source>
        <dbReference type="ARBA" id="ARBA00022839"/>
    </source>
</evidence>
<dbReference type="HAMAP" id="MF_01491">
    <property type="entry name" value="RNase_J_bact"/>
    <property type="match status" value="1"/>
</dbReference>
<dbReference type="InterPro" id="IPR055132">
    <property type="entry name" value="RNase_J_b_CASP"/>
</dbReference>
<evidence type="ECO:0000256" key="4">
    <source>
        <dbReference type="ARBA" id="ARBA00022759"/>
    </source>
</evidence>
<dbReference type="GO" id="GO:0003723">
    <property type="term" value="F:RNA binding"/>
    <property type="evidence" value="ECO:0007669"/>
    <property type="project" value="UniProtKB-UniRule"/>
</dbReference>
<dbReference type="EC" id="3.1.-.-" evidence="9"/>
<dbReference type="GO" id="GO:0008270">
    <property type="term" value="F:zinc ion binding"/>
    <property type="evidence" value="ECO:0007669"/>
    <property type="project" value="InterPro"/>
</dbReference>
<keyword evidence="2 9" id="KW-0540">Nuclease</keyword>
<evidence type="ECO:0000259" key="13">
    <source>
        <dbReference type="SMART" id="SM00849"/>
    </source>
</evidence>
<comment type="caution">
    <text evidence="14">The sequence shown here is derived from an EMBL/GenBank/DDBJ whole genome shotgun (WGS) entry which is preliminary data.</text>
</comment>
<sequence length="555" mass="61498">MIRIIPLGGIGHVTKNLFVYEYLRSDRVVDRIIIDCGIGFPEEEEMYGVDLLIPDITYLKGKEETIRGIVLSHGHDDHVGGLPYILPQFDRPIPIYASKLTAGFATDTLMDFSLEGKINILEDGRPIRLGNFMIETVAVTHSVPDTKHLVITTPDGVIYHGSDFKFDWTPVDGKRPDLQKIAEVGKKGVLCLLSDCLRVEKDGYSLSERRIADGLERELRQAQGKFIMTTMSSNIHRIQQMIDLACAYHRKVALIGRSVEENVRTAERLGFIKIPPNIIVNKRKANKLGDREQCLIVGGSQGQVDSTLVRVSRQEHQLVQIKPGDRVVFAADPIPGNERAVYKTVDNLAKLGAAVSYTDIADDLHVSGHASAGELRMLLTLLTPKYIMPIGGTFRHMNHYSELAVNMGWPKQSIFLLGDGDTLQLANNSQAQLGPKVTLKTIIVDGLGIGDVGKAVLSERKQMAEGGMVVVAIPVNSKDNVISAKPEIITRGFVFVRSSKELIEQASQEAALIAPAGKKLKEWQDLKEKLTTRLSEFFFEQTQRQPLILPVLVRS</sequence>
<feature type="binding site" evidence="12">
    <location>
        <position position="445"/>
    </location>
    <ligand>
        <name>Ca(2+)</name>
        <dbReference type="ChEBI" id="CHEBI:29108"/>
    </ligand>
</feature>
<dbReference type="NCBIfam" id="TIGR00649">
    <property type="entry name" value="MG423"/>
    <property type="match status" value="1"/>
</dbReference>
<evidence type="ECO:0000256" key="1">
    <source>
        <dbReference type="ARBA" id="ARBA00022490"/>
    </source>
</evidence>
<keyword evidence="9" id="KW-0698">rRNA processing</keyword>
<dbReference type="InterPro" id="IPR004613">
    <property type="entry name" value="RNase_J"/>
</dbReference>
<dbReference type="GO" id="GO:0005737">
    <property type="term" value="C:cytoplasm"/>
    <property type="evidence" value="ECO:0007669"/>
    <property type="project" value="UniProtKB-SubCell"/>
</dbReference>
<name>A0A1F5E3N0_9BACT</name>
<dbReference type="InterPro" id="IPR030854">
    <property type="entry name" value="RNase_J_bac"/>
</dbReference>
<dbReference type="PIRSF" id="PIRSF004803">
    <property type="entry name" value="RnjA"/>
    <property type="match status" value="1"/>
</dbReference>
<feature type="active site" description="Proton acceptor" evidence="10">
    <location>
        <position position="369"/>
    </location>
</feature>
<evidence type="ECO:0000256" key="3">
    <source>
        <dbReference type="ARBA" id="ARBA00022723"/>
    </source>
</evidence>
<keyword evidence="6 12" id="KW-0862">Zinc</keyword>
<evidence type="ECO:0000256" key="8">
    <source>
        <dbReference type="ARBA" id="ARBA00022884"/>
    </source>
</evidence>
<comment type="function">
    <text evidence="9">An RNase that has 5'-3' exonuclease and possibly endonuclease activity. Involved in maturation of rRNA and in some organisms also mRNA maturation and/or decay.</text>
</comment>
<evidence type="ECO:0000256" key="10">
    <source>
        <dbReference type="PIRSR" id="PIRSR004803-1"/>
    </source>
</evidence>
<dbReference type="STRING" id="1797457.A2160_00850"/>
<comment type="cofactor">
    <cofactor evidence="12">
        <name>Zn(2+)</name>
        <dbReference type="ChEBI" id="CHEBI:29105"/>
    </cofactor>
    <text evidence="12">Binds 2 Zn(2+) ions per subunit. It is not clear if Zn(2+) or Mg(2+) is physiologically important.</text>
</comment>
<dbReference type="GO" id="GO:0004521">
    <property type="term" value="F:RNA endonuclease activity"/>
    <property type="evidence" value="ECO:0007669"/>
    <property type="project" value="UniProtKB-UniRule"/>
</dbReference>
<protein>
    <recommendedName>
        <fullName evidence="9">Ribonuclease J</fullName>
        <shortName evidence="9">RNase J</shortName>
        <ecNumber evidence="9">3.1.-.-</ecNumber>
    </recommendedName>
</protein>
<dbReference type="SMART" id="SM00849">
    <property type="entry name" value="Lactamase_B"/>
    <property type="match status" value="1"/>
</dbReference>
<feature type="binding site" evidence="12">
    <location>
        <position position="163"/>
    </location>
    <ligand>
        <name>Zn(2+)</name>
        <dbReference type="ChEBI" id="CHEBI:29105"/>
        <label>1</label>
        <note>catalytic</note>
    </ligand>
</feature>
<dbReference type="Gene3D" id="3.40.50.10710">
    <property type="entry name" value="Metallo-hydrolase/oxidoreductase"/>
    <property type="match status" value="1"/>
</dbReference>
<comment type="subcellular location">
    <subcellularLocation>
        <location evidence="9">Cytoplasm</location>
    </subcellularLocation>
</comment>
<feature type="binding site" evidence="12">
    <location>
        <position position="77"/>
    </location>
    <ligand>
        <name>Zn(2+)</name>
        <dbReference type="ChEBI" id="CHEBI:29105"/>
        <label>1</label>
        <note>catalytic</note>
    </ligand>
</feature>
<feature type="binding site" evidence="12">
    <location>
        <position position="48"/>
    </location>
    <ligand>
        <name>Ca(2+)</name>
        <dbReference type="ChEBI" id="CHEBI:29108"/>
    </ligand>
</feature>
<evidence type="ECO:0000313" key="15">
    <source>
        <dbReference type="Proteomes" id="UP000177006"/>
    </source>
</evidence>
<feature type="binding site" evidence="12">
    <location>
        <position position="78"/>
    </location>
    <ligand>
        <name>Zn(2+)</name>
        <dbReference type="ChEBI" id="CHEBI:29105"/>
        <label>2</label>
        <note>catalytic</note>
    </ligand>
</feature>
<keyword evidence="7 9" id="KW-0269">Exonuclease</keyword>
<dbReference type="SUPFAM" id="SSF56281">
    <property type="entry name" value="Metallo-hydrolase/oxidoreductase"/>
    <property type="match status" value="1"/>
</dbReference>
<dbReference type="CDD" id="cd07714">
    <property type="entry name" value="RNaseJ_MBL-fold"/>
    <property type="match status" value="1"/>
</dbReference>
<dbReference type="Pfam" id="PF00753">
    <property type="entry name" value="Lactamase_B"/>
    <property type="match status" value="1"/>
</dbReference>
<dbReference type="Gene3D" id="3.10.20.580">
    <property type="match status" value="1"/>
</dbReference>
<feature type="binding site" evidence="9 11">
    <location>
        <begin position="365"/>
        <end position="369"/>
    </location>
    <ligand>
        <name>substrate</name>
    </ligand>
</feature>
<reference evidence="14 15" key="1">
    <citation type="journal article" date="2016" name="Nat. Commun.">
        <title>Thousands of microbial genomes shed light on interconnected biogeochemical processes in an aquifer system.</title>
        <authorList>
            <person name="Anantharaman K."/>
            <person name="Brown C.T."/>
            <person name="Hug L.A."/>
            <person name="Sharon I."/>
            <person name="Castelle C.J."/>
            <person name="Probst A.J."/>
            <person name="Thomas B.C."/>
            <person name="Singh A."/>
            <person name="Wilkins M.J."/>
            <person name="Karaoz U."/>
            <person name="Brodie E.L."/>
            <person name="Williams K.H."/>
            <person name="Hubbard S.S."/>
            <person name="Banfield J.F."/>
        </authorList>
    </citation>
    <scope>NUCLEOTIDE SEQUENCE [LARGE SCALE GENOMIC DNA]</scope>
</reference>
<evidence type="ECO:0000256" key="5">
    <source>
        <dbReference type="ARBA" id="ARBA00022801"/>
    </source>
</evidence>
<comment type="cofactor">
    <cofactor evidence="12">
        <name>Ca(2+)</name>
        <dbReference type="ChEBI" id="CHEBI:29108"/>
    </cofactor>
    <text evidence="12">Binds 1 Ca(2+) cation per subunit. Seen in 1 crystal structure, it is not clear if it is physiologically important.</text>
</comment>
<feature type="binding site" evidence="12">
    <location>
        <position position="50"/>
    </location>
    <ligand>
        <name>Ca(2+)</name>
        <dbReference type="ChEBI" id="CHEBI:29108"/>
    </ligand>
</feature>
<dbReference type="PANTHER" id="PTHR43694:SF1">
    <property type="entry name" value="RIBONUCLEASE J"/>
    <property type="match status" value="1"/>
</dbReference>
<dbReference type="Pfam" id="PF22505">
    <property type="entry name" value="RNase_J_b_CASP"/>
    <property type="match status" value="1"/>
</dbReference>
<dbReference type="GO" id="GO:0006364">
    <property type="term" value="P:rRNA processing"/>
    <property type="evidence" value="ECO:0007669"/>
    <property type="project" value="UniProtKB-UniRule"/>
</dbReference>
<dbReference type="Gene3D" id="3.60.15.10">
    <property type="entry name" value="Ribonuclease Z/Hydroxyacylglutathione hydrolase-like"/>
    <property type="match status" value="1"/>
</dbReference>
<dbReference type="Proteomes" id="UP000177006">
    <property type="component" value="Unassembled WGS sequence"/>
</dbReference>
<feature type="active site" description="Proton donor" evidence="10">
    <location>
        <position position="195"/>
    </location>
</feature>
<dbReference type="GO" id="GO:0004534">
    <property type="term" value="F:5'-3' RNA exonuclease activity"/>
    <property type="evidence" value="ECO:0007669"/>
    <property type="project" value="UniProtKB-UniRule"/>
</dbReference>
<comment type="subunit">
    <text evidence="9">Homodimer, may be a subunit of the RNA degradosome.</text>
</comment>
<dbReference type="InterPro" id="IPR041636">
    <property type="entry name" value="RNase_J_C"/>
</dbReference>
<evidence type="ECO:0000256" key="9">
    <source>
        <dbReference type="HAMAP-Rule" id="MF_01491"/>
    </source>
</evidence>
<keyword evidence="3 12" id="KW-0479">Metal-binding</keyword>
<keyword evidence="4 9" id="KW-0255">Endonuclease</keyword>
<feature type="binding site" evidence="12">
    <location>
        <position position="73"/>
    </location>
    <ligand>
        <name>Zn(2+)</name>
        <dbReference type="ChEBI" id="CHEBI:29105"/>
        <label>1</label>
        <note>catalytic</note>
    </ligand>
</feature>
<dbReference type="Pfam" id="PF17770">
    <property type="entry name" value="RNase_J_C"/>
    <property type="match status" value="1"/>
</dbReference>
<evidence type="ECO:0000256" key="2">
    <source>
        <dbReference type="ARBA" id="ARBA00022722"/>
    </source>
</evidence>
<keyword evidence="12" id="KW-0106">Calcium</keyword>
<evidence type="ECO:0000256" key="11">
    <source>
        <dbReference type="PIRSR" id="PIRSR004803-2"/>
    </source>
</evidence>
<organism evidence="14 15">
    <name type="scientific">Candidatus Beckwithbacteria bacterium RBG_13_42_9</name>
    <dbReference type="NCBI Taxonomy" id="1797457"/>
    <lineage>
        <taxon>Bacteria</taxon>
        <taxon>Candidatus Beckwithiibacteriota</taxon>
    </lineage>
</organism>
<feature type="binding site" evidence="11">
    <location>
        <begin position="232"/>
        <end position="234"/>
    </location>
    <ligand>
        <name>substrate</name>
    </ligand>
</feature>
<dbReference type="EMBL" id="MEZK01000030">
    <property type="protein sequence ID" value="OGD61894.1"/>
    <property type="molecule type" value="Genomic_DNA"/>
</dbReference>
<evidence type="ECO:0000256" key="12">
    <source>
        <dbReference type="PIRSR" id="PIRSR004803-3"/>
    </source>
</evidence>
<dbReference type="PANTHER" id="PTHR43694">
    <property type="entry name" value="RIBONUCLEASE J"/>
    <property type="match status" value="1"/>
</dbReference>
<feature type="binding site" evidence="12">
    <location>
        <position position="75"/>
    </location>
    <ligand>
        <name>Zn(2+)</name>
        <dbReference type="ChEBI" id="CHEBI:29105"/>
        <label>1</label>
        <note>catalytic</note>
    </ligand>
</feature>
<keyword evidence="1 9" id="KW-0963">Cytoplasm</keyword>
<keyword evidence="5 9" id="KW-0378">Hydrolase</keyword>
<proteinExistence type="inferred from homology"/>
<dbReference type="AlphaFoldDB" id="A0A1F5E3N0"/>
<feature type="domain" description="Metallo-beta-lactamase" evidence="13">
    <location>
        <begin position="14"/>
        <end position="215"/>
    </location>
</feature>
<evidence type="ECO:0000313" key="14">
    <source>
        <dbReference type="EMBL" id="OGD61894.1"/>
    </source>
</evidence>
<keyword evidence="8 9" id="KW-0694">RNA-binding</keyword>
<accession>A0A1F5E3N0</accession>
<feature type="binding site" evidence="12">
    <location>
        <position position="141"/>
    </location>
    <ligand>
        <name>Zn(2+)</name>
        <dbReference type="ChEBI" id="CHEBI:29105"/>
        <label>1</label>
        <note>catalytic</note>
    </ligand>
</feature>
<gene>
    <name evidence="9" type="primary">rnj</name>
    <name evidence="14" type="ORF">A2160_00850</name>
</gene>
<dbReference type="InterPro" id="IPR001279">
    <property type="entry name" value="Metallo-B-lactamas"/>
</dbReference>
<comment type="similarity">
    <text evidence="9">Belongs to the metallo-beta-lactamase superfamily. RNA-metabolizing metallo-beta-lactamase-like family. Bacterial RNase J subfamily.</text>
</comment>
<dbReference type="InterPro" id="IPR042173">
    <property type="entry name" value="RNase_J_2"/>
</dbReference>